<name>A0A7R8YVA8_HERIL</name>
<evidence type="ECO:0000313" key="2">
    <source>
        <dbReference type="EMBL" id="CAD7087082.1"/>
    </source>
</evidence>
<feature type="transmembrane region" description="Helical" evidence="1">
    <location>
        <begin position="37"/>
        <end position="57"/>
    </location>
</feature>
<dbReference type="OrthoDB" id="6340174at2759"/>
<keyword evidence="3" id="KW-1185">Reference proteome</keyword>
<sequence length="248" mass="28539">MHWRNIRVFFLCTVVFYDKFAIEATIVRGHSRSSRALLFPASSTAGIFVALAIPIDLPNRNVFLSYNFEANYNLPFEGWHYIPGPLLGFEYESEPSATEDGEASEGRKINNDKNSTIVISETNRKHKKKKKFTSKVNKERKTKRNAAVSLISRAHIYKIFEEKFKHSGFKGKPCLLRTICEVNWLDFGSNNGVYGDILHIIFKPTSTENEELPEEYYLAELNGLSDRCSVYYKMCPKSVLKLISREYL</sequence>
<organism evidence="2 3">
    <name type="scientific">Hermetia illucens</name>
    <name type="common">Black soldier fly</name>
    <dbReference type="NCBI Taxonomy" id="343691"/>
    <lineage>
        <taxon>Eukaryota</taxon>
        <taxon>Metazoa</taxon>
        <taxon>Ecdysozoa</taxon>
        <taxon>Arthropoda</taxon>
        <taxon>Hexapoda</taxon>
        <taxon>Insecta</taxon>
        <taxon>Pterygota</taxon>
        <taxon>Neoptera</taxon>
        <taxon>Endopterygota</taxon>
        <taxon>Diptera</taxon>
        <taxon>Brachycera</taxon>
        <taxon>Stratiomyomorpha</taxon>
        <taxon>Stratiomyidae</taxon>
        <taxon>Hermetiinae</taxon>
        <taxon>Hermetia</taxon>
    </lineage>
</organism>
<dbReference type="InParanoid" id="A0A7R8YVA8"/>
<keyword evidence="1" id="KW-1133">Transmembrane helix</keyword>
<proteinExistence type="predicted"/>
<accession>A0A7R8YVA8</accession>
<evidence type="ECO:0000256" key="1">
    <source>
        <dbReference type="SAM" id="Phobius"/>
    </source>
</evidence>
<keyword evidence="1" id="KW-0812">Transmembrane</keyword>
<protein>
    <submittedName>
        <fullName evidence="2">Uncharacterized protein</fullName>
    </submittedName>
</protein>
<dbReference type="EMBL" id="LR899012">
    <property type="protein sequence ID" value="CAD7087082.1"/>
    <property type="molecule type" value="Genomic_DNA"/>
</dbReference>
<dbReference type="AlphaFoldDB" id="A0A7R8YVA8"/>
<reference evidence="2 3" key="1">
    <citation type="submission" date="2020-11" db="EMBL/GenBank/DDBJ databases">
        <authorList>
            <person name="Wallbank WR R."/>
            <person name="Pardo Diaz C."/>
            <person name="Kozak K."/>
            <person name="Martin S."/>
            <person name="Jiggins C."/>
            <person name="Moest M."/>
            <person name="Warren A I."/>
            <person name="Generalovic N T."/>
            <person name="Byers J.R.P. K."/>
            <person name="Montejo-Kovacevich G."/>
            <person name="Yen C E."/>
        </authorList>
    </citation>
    <scope>NUCLEOTIDE SEQUENCE [LARGE SCALE GENOMIC DNA]</scope>
</reference>
<dbReference type="PANTHER" id="PTHR21398:SF22">
    <property type="entry name" value="IP12060P-RELATED"/>
    <property type="match status" value="1"/>
</dbReference>
<dbReference type="SMART" id="SM00718">
    <property type="entry name" value="DM4_12"/>
    <property type="match status" value="1"/>
</dbReference>
<dbReference type="Proteomes" id="UP000594454">
    <property type="component" value="Chromosome 4"/>
</dbReference>
<dbReference type="Pfam" id="PF07841">
    <property type="entry name" value="DM4_12"/>
    <property type="match status" value="1"/>
</dbReference>
<dbReference type="InterPro" id="IPR006631">
    <property type="entry name" value="DM4_12"/>
</dbReference>
<dbReference type="PANTHER" id="PTHR21398">
    <property type="entry name" value="AGAP007094-PA"/>
    <property type="match status" value="1"/>
</dbReference>
<evidence type="ECO:0000313" key="3">
    <source>
        <dbReference type="Proteomes" id="UP000594454"/>
    </source>
</evidence>
<gene>
    <name evidence="2" type="ORF">HERILL_LOCUS9808</name>
</gene>
<keyword evidence="1" id="KW-0472">Membrane</keyword>